<reference evidence="1 2" key="1">
    <citation type="submission" date="2023-01" db="EMBL/GenBank/DDBJ databases">
        <title>Analysis of 21 Apiospora genomes using comparative genomics revels a genus with tremendous synthesis potential of carbohydrate active enzymes and secondary metabolites.</title>
        <authorList>
            <person name="Sorensen T."/>
        </authorList>
    </citation>
    <scope>NUCLEOTIDE SEQUENCE [LARGE SCALE GENOMIC DNA]</scope>
    <source>
        <strain evidence="1 2">CBS 83171</strain>
    </source>
</reference>
<comment type="caution">
    <text evidence="1">The sequence shown here is derived from an EMBL/GenBank/DDBJ whole genome shotgun (WGS) entry which is preliminary data.</text>
</comment>
<sequence>MPDASPPDVQPPVGFEHLATETQLQILNESGLVTPHKRVYWATSGFFVCVPIMEQRYGRLAINHYFLASRAVRNVAIQVFYANNEFVVEPAQPTLLTMAPAANFLNSIVPRQGLTAMKSLGVDIQINDPDWRQVVASVAGHMESLERLTIVARYDVDDTVYDFGKPDTLDALRTLVDEKVWPVLSPGQKFKQLVVHIHSRAGSSLAGRDSRAEPTYFLERKDFVEGIDQRLVRESSSSNWDQLPHQSSFYQYIINNNGLVRDIHNNEFFEGMIKTSDVEHLIEGRF</sequence>
<organism evidence="1 2">
    <name type="scientific">Apiospora saccharicola</name>
    <dbReference type="NCBI Taxonomy" id="335842"/>
    <lineage>
        <taxon>Eukaryota</taxon>
        <taxon>Fungi</taxon>
        <taxon>Dikarya</taxon>
        <taxon>Ascomycota</taxon>
        <taxon>Pezizomycotina</taxon>
        <taxon>Sordariomycetes</taxon>
        <taxon>Xylariomycetidae</taxon>
        <taxon>Amphisphaeriales</taxon>
        <taxon>Apiosporaceae</taxon>
        <taxon>Apiospora</taxon>
    </lineage>
</organism>
<evidence type="ECO:0000313" key="2">
    <source>
        <dbReference type="Proteomes" id="UP001446871"/>
    </source>
</evidence>
<proteinExistence type="predicted"/>
<evidence type="ECO:0000313" key="1">
    <source>
        <dbReference type="EMBL" id="KAK8047859.1"/>
    </source>
</evidence>
<gene>
    <name evidence="1" type="ORF">PG996_015923</name>
</gene>
<dbReference type="EMBL" id="JAQQWM010000009">
    <property type="protein sequence ID" value="KAK8047859.1"/>
    <property type="molecule type" value="Genomic_DNA"/>
</dbReference>
<keyword evidence="2" id="KW-1185">Reference proteome</keyword>
<accession>A0ABR1TMK8</accession>
<protein>
    <submittedName>
        <fullName evidence="1">Uncharacterized protein</fullName>
    </submittedName>
</protein>
<name>A0ABR1TMK8_9PEZI</name>
<dbReference type="Proteomes" id="UP001446871">
    <property type="component" value="Unassembled WGS sequence"/>
</dbReference>